<dbReference type="Pfam" id="PF00450">
    <property type="entry name" value="Peptidase_S10"/>
    <property type="match status" value="1"/>
</dbReference>
<evidence type="ECO:0000313" key="2">
    <source>
        <dbReference type="EMBL" id="MTD12790.1"/>
    </source>
</evidence>
<dbReference type="SUPFAM" id="SSF53474">
    <property type="entry name" value="alpha/beta-Hydrolases"/>
    <property type="match status" value="1"/>
</dbReference>
<dbReference type="Gene3D" id="3.40.50.1820">
    <property type="entry name" value="alpha/beta hydrolase"/>
    <property type="match status" value="1"/>
</dbReference>
<dbReference type="Proteomes" id="UP000460221">
    <property type="component" value="Unassembled WGS sequence"/>
</dbReference>
<feature type="compositionally biased region" description="Basic and acidic residues" evidence="1">
    <location>
        <begin position="1"/>
        <end position="10"/>
    </location>
</feature>
<dbReference type="AlphaFoldDB" id="A0A7K1FFD7"/>
<organism evidence="2 3">
    <name type="scientific">Nakamurella alba</name>
    <dbReference type="NCBI Taxonomy" id="2665158"/>
    <lineage>
        <taxon>Bacteria</taxon>
        <taxon>Bacillati</taxon>
        <taxon>Actinomycetota</taxon>
        <taxon>Actinomycetes</taxon>
        <taxon>Nakamurellales</taxon>
        <taxon>Nakamurellaceae</taxon>
        <taxon>Nakamurella</taxon>
    </lineage>
</organism>
<name>A0A7K1FFD7_9ACTN</name>
<dbReference type="GO" id="GO:0004185">
    <property type="term" value="F:serine-type carboxypeptidase activity"/>
    <property type="evidence" value="ECO:0007669"/>
    <property type="project" value="InterPro"/>
</dbReference>
<dbReference type="RefSeq" id="WP_154766785.1">
    <property type="nucleotide sequence ID" value="NZ_WLYK01000001.1"/>
</dbReference>
<gene>
    <name evidence="2" type="ORF">GIS00_02375</name>
</gene>
<evidence type="ECO:0000256" key="1">
    <source>
        <dbReference type="SAM" id="MobiDB-lite"/>
    </source>
</evidence>
<comment type="caution">
    <text evidence="2">The sequence shown here is derived from an EMBL/GenBank/DDBJ whole genome shotgun (WGS) entry which is preliminary data.</text>
</comment>
<keyword evidence="3" id="KW-1185">Reference proteome</keyword>
<accession>A0A7K1FFD7</accession>
<dbReference type="EMBL" id="WLYK01000001">
    <property type="protein sequence ID" value="MTD12790.1"/>
    <property type="molecule type" value="Genomic_DNA"/>
</dbReference>
<dbReference type="InterPro" id="IPR001563">
    <property type="entry name" value="Peptidase_S10"/>
</dbReference>
<dbReference type="GO" id="GO:0006508">
    <property type="term" value="P:proteolysis"/>
    <property type="evidence" value="ECO:0007669"/>
    <property type="project" value="InterPro"/>
</dbReference>
<evidence type="ECO:0000313" key="3">
    <source>
        <dbReference type="Proteomes" id="UP000460221"/>
    </source>
</evidence>
<protein>
    <submittedName>
        <fullName evidence="2">Peptidase S10</fullName>
    </submittedName>
</protein>
<reference evidence="2 3" key="1">
    <citation type="submission" date="2019-11" db="EMBL/GenBank/DDBJ databases">
        <authorList>
            <person name="Jiang L.-Q."/>
        </authorList>
    </citation>
    <scope>NUCLEOTIDE SEQUENCE [LARGE SCALE GENOMIC DNA]</scope>
    <source>
        <strain evidence="2 3">YIM 132087</strain>
    </source>
</reference>
<dbReference type="InterPro" id="IPR029058">
    <property type="entry name" value="AB_hydrolase_fold"/>
</dbReference>
<sequence>MTEGATDKQDSTTAKGSDSPDPTDDLVVTAHTVTTPAGELRYTASTGRIVLREEVTTDGTFEGHQARAEVFLTAYTLDGADPGTRPITFAFNGGPGSSSVWLHLGLLGPRRVHAGDVDDRVPPPYGLLENAETLLQHSDLVFIDPMSTGWTRPVNGKKSTPYHGFSGDRDAVAEVIRLWTTRNSRWLSPKFLAGESYGTLRAAALAGHLSERFGMTLNGIMLISMVLDLGTLDFEPGNDEPYVHFLPAYAALAHYHGMLPGRDLEEATQAATELAEGDYRWALARGNRLTPTERAEMAARLADVSGLSVDYWLRADLRVEHLHFFAELLRHRGLFVGRLDGRFSGRPGDLNAAQLRVDPSMDHIAGPYTAAVNHYLREDLGYHSDLPYEVLTEKVYPWSYKEFENRAVTVVEDLSAAMRTNPFLKVHVAFGHYDAATPISGAEHSLAALNIPDELRSNVSRRYYPAGHMMYVHEPTRVQQSADLAEFIAWAVGGERPAD</sequence>
<proteinExistence type="predicted"/>
<feature type="region of interest" description="Disordered" evidence="1">
    <location>
        <begin position="1"/>
        <end position="25"/>
    </location>
</feature>